<proteinExistence type="predicted"/>
<feature type="non-terminal residue" evidence="1">
    <location>
        <position position="1"/>
    </location>
</feature>
<dbReference type="SUPFAM" id="SSF82549">
    <property type="entry name" value="DAK1/DegV-like"/>
    <property type="match status" value="1"/>
</dbReference>
<dbReference type="InterPro" id="IPR043168">
    <property type="entry name" value="DegV_C"/>
</dbReference>
<accession>X1CAI0</accession>
<dbReference type="Gene3D" id="3.30.1180.10">
    <property type="match status" value="1"/>
</dbReference>
<gene>
    <name evidence="1" type="ORF">S01H4_50057</name>
</gene>
<dbReference type="InterPro" id="IPR003797">
    <property type="entry name" value="DegV"/>
</dbReference>
<evidence type="ECO:0008006" key="2">
    <source>
        <dbReference type="Google" id="ProtNLM"/>
    </source>
</evidence>
<organism evidence="1">
    <name type="scientific">marine sediment metagenome</name>
    <dbReference type="NCBI Taxonomy" id="412755"/>
    <lineage>
        <taxon>unclassified sequences</taxon>
        <taxon>metagenomes</taxon>
        <taxon>ecological metagenomes</taxon>
    </lineage>
</organism>
<protein>
    <recommendedName>
        <fullName evidence="2">DegV family protein</fullName>
    </recommendedName>
</protein>
<reference evidence="1" key="1">
    <citation type="journal article" date="2014" name="Front. Microbiol.">
        <title>High frequency of phylogenetically diverse reductive dehalogenase-homologous genes in deep subseafloor sedimentary metagenomes.</title>
        <authorList>
            <person name="Kawai M."/>
            <person name="Futagami T."/>
            <person name="Toyoda A."/>
            <person name="Takaki Y."/>
            <person name="Nishi S."/>
            <person name="Hori S."/>
            <person name="Arai W."/>
            <person name="Tsubouchi T."/>
            <person name="Morono Y."/>
            <person name="Uchiyama I."/>
            <person name="Ito T."/>
            <person name="Fujiyama A."/>
            <person name="Inagaki F."/>
            <person name="Takami H."/>
        </authorList>
    </citation>
    <scope>NUCLEOTIDE SEQUENCE</scope>
    <source>
        <strain evidence="1">Expedition CK06-06</strain>
    </source>
</reference>
<evidence type="ECO:0000313" key="1">
    <source>
        <dbReference type="EMBL" id="GAG90262.1"/>
    </source>
</evidence>
<dbReference type="EMBL" id="BART01028378">
    <property type="protein sequence ID" value="GAG90262.1"/>
    <property type="molecule type" value="Genomic_DNA"/>
</dbReference>
<sequence length="76" mass="8180">AQIMDKLVEITKERAGGKKLVGIIGHARVPDRAEKLKEMLLSEVQFDGLLVSEASACAVVHGGIGIIDYSFCPKLD</sequence>
<dbReference type="PROSITE" id="PS51482">
    <property type="entry name" value="DEGV"/>
    <property type="match status" value="1"/>
</dbReference>
<dbReference type="AlphaFoldDB" id="X1CAI0"/>
<name>X1CAI0_9ZZZZ</name>
<comment type="caution">
    <text evidence="1">The sequence shown here is derived from an EMBL/GenBank/DDBJ whole genome shotgun (WGS) entry which is preliminary data.</text>
</comment>